<dbReference type="RefSeq" id="WP_238248155.1">
    <property type="nucleotide sequence ID" value="NZ_BPQX01000015.1"/>
</dbReference>
<gene>
    <name evidence="2" type="ORF">QO016_001778</name>
</gene>
<proteinExistence type="predicted"/>
<dbReference type="InterPro" id="IPR027627">
    <property type="entry name" value="Glycosyltransferase_put"/>
</dbReference>
<protein>
    <submittedName>
        <fullName evidence="2">Glycosyltransferase (TIGR04348 family)</fullName>
    </submittedName>
</protein>
<name>A0ABU0HIY0_9HYPH</name>
<dbReference type="InterPro" id="IPR001296">
    <property type="entry name" value="Glyco_trans_1"/>
</dbReference>
<accession>A0ABU0HIY0</accession>
<dbReference type="Proteomes" id="UP001236369">
    <property type="component" value="Unassembled WGS sequence"/>
</dbReference>
<dbReference type="PANTHER" id="PTHR45947:SF15">
    <property type="entry name" value="TEICHURONIC ACID BIOSYNTHESIS GLYCOSYLTRANSFERASE TUAC-RELATED"/>
    <property type="match status" value="1"/>
</dbReference>
<organism evidence="2 3">
    <name type="scientific">Methylobacterium persicinum</name>
    <dbReference type="NCBI Taxonomy" id="374426"/>
    <lineage>
        <taxon>Bacteria</taxon>
        <taxon>Pseudomonadati</taxon>
        <taxon>Pseudomonadota</taxon>
        <taxon>Alphaproteobacteria</taxon>
        <taxon>Hyphomicrobiales</taxon>
        <taxon>Methylobacteriaceae</taxon>
        <taxon>Methylobacterium</taxon>
    </lineage>
</organism>
<evidence type="ECO:0000313" key="3">
    <source>
        <dbReference type="Proteomes" id="UP001236369"/>
    </source>
</evidence>
<dbReference type="PANTHER" id="PTHR45947">
    <property type="entry name" value="SULFOQUINOVOSYL TRANSFERASE SQD2"/>
    <property type="match status" value="1"/>
</dbReference>
<dbReference type="EMBL" id="JAUSVV010000003">
    <property type="protein sequence ID" value="MDQ0442284.1"/>
    <property type="molecule type" value="Genomic_DNA"/>
</dbReference>
<dbReference type="NCBIfam" id="TIGR04348">
    <property type="entry name" value="selenoneine biosynthesis selenosugar synthase SenB"/>
    <property type="match status" value="1"/>
</dbReference>
<feature type="domain" description="Glycosyl transferase family 1" evidence="1">
    <location>
        <begin position="140"/>
        <end position="288"/>
    </location>
</feature>
<evidence type="ECO:0000313" key="2">
    <source>
        <dbReference type="EMBL" id="MDQ0442284.1"/>
    </source>
</evidence>
<comment type="caution">
    <text evidence="2">The sequence shown here is derived from an EMBL/GenBank/DDBJ whole genome shotgun (WGS) entry which is preliminary data.</text>
</comment>
<dbReference type="Gene3D" id="3.40.50.2000">
    <property type="entry name" value="Glycogen Phosphorylase B"/>
    <property type="match status" value="1"/>
</dbReference>
<reference evidence="2 3" key="1">
    <citation type="submission" date="2023-07" db="EMBL/GenBank/DDBJ databases">
        <title>Genomic Encyclopedia of Type Strains, Phase IV (KMG-IV): sequencing the most valuable type-strain genomes for metagenomic binning, comparative biology and taxonomic classification.</title>
        <authorList>
            <person name="Goeker M."/>
        </authorList>
    </citation>
    <scope>NUCLEOTIDE SEQUENCE [LARGE SCALE GENOMIC DNA]</scope>
    <source>
        <strain evidence="2 3">DSM 19562</strain>
    </source>
</reference>
<dbReference type="InterPro" id="IPR050194">
    <property type="entry name" value="Glycosyltransferase_grp1"/>
</dbReference>
<dbReference type="Pfam" id="PF00534">
    <property type="entry name" value="Glycos_transf_1"/>
    <property type="match status" value="1"/>
</dbReference>
<keyword evidence="3" id="KW-1185">Reference proteome</keyword>
<sequence length="316" mass="34414">MRITIATPTAATRRTGNRATATRWARFLTELGHDVAINPPAETEADALIALHAWRSAETVARFRSDHPERPIVVALTGTDLYHFLETEPSATLQSLALADRLIGLHDRVAQSLPERFRSKLRIIHQSAWGRARREAPVADAFEVLVVGHLRTEKDPFRAALAARRLPASSAIRVIHLGAAHDPAWADAALAEMRDNPRYVWLGDMPPARVRRFMARARLMVLSSHMEGGANVISEAVVSGLPVLASRIDGSVGLLGEGYPGYFPVSDTAALETLLARAEDDPTFLADLAAACAARAPLFQPEREKAKLGELVAELV</sequence>
<dbReference type="SUPFAM" id="SSF53756">
    <property type="entry name" value="UDP-Glycosyltransferase/glycogen phosphorylase"/>
    <property type="match status" value="1"/>
</dbReference>
<evidence type="ECO:0000259" key="1">
    <source>
        <dbReference type="Pfam" id="PF00534"/>
    </source>
</evidence>